<dbReference type="OrthoDB" id="2111841at2759"/>
<keyword evidence="2" id="KW-0645">Protease</keyword>
<keyword evidence="4" id="KW-0378">Hydrolase</keyword>
<dbReference type="Proteomes" id="UP000799444">
    <property type="component" value="Unassembled WGS sequence"/>
</dbReference>
<evidence type="ECO:0000256" key="3">
    <source>
        <dbReference type="ARBA" id="ARBA00022763"/>
    </source>
</evidence>
<dbReference type="GO" id="GO:0006508">
    <property type="term" value="P:proteolysis"/>
    <property type="evidence" value="ECO:0007669"/>
    <property type="project" value="UniProtKB-KW"/>
</dbReference>
<keyword evidence="3" id="KW-0227">DNA damage</keyword>
<evidence type="ECO:0000256" key="8">
    <source>
        <dbReference type="SAM" id="MobiDB-lite"/>
    </source>
</evidence>
<evidence type="ECO:0000256" key="1">
    <source>
        <dbReference type="ARBA" id="ARBA00008136"/>
    </source>
</evidence>
<comment type="similarity">
    <text evidence="1">Belongs to the SOS response-associated peptidase family.</text>
</comment>
<dbReference type="GO" id="GO:0003697">
    <property type="term" value="F:single-stranded DNA binding"/>
    <property type="evidence" value="ECO:0007669"/>
    <property type="project" value="InterPro"/>
</dbReference>
<dbReference type="Pfam" id="PF02586">
    <property type="entry name" value="SRAP"/>
    <property type="match status" value="1"/>
</dbReference>
<dbReference type="EMBL" id="ML996119">
    <property type="protein sequence ID" value="KAF2737021.1"/>
    <property type="molecule type" value="Genomic_DNA"/>
</dbReference>
<comment type="caution">
    <text evidence="9">The sequence shown here is derived from an EMBL/GenBank/DDBJ whole genome shotgun (WGS) entry which is preliminary data.</text>
</comment>
<dbReference type="InterPro" id="IPR003738">
    <property type="entry name" value="SRAP"/>
</dbReference>
<name>A0A9P4R4X9_9PLEO</name>
<keyword evidence="6" id="KW-0238">DNA-binding</keyword>
<evidence type="ECO:0000256" key="7">
    <source>
        <dbReference type="ARBA" id="ARBA00023239"/>
    </source>
</evidence>
<feature type="compositionally biased region" description="Acidic residues" evidence="8">
    <location>
        <begin position="247"/>
        <end position="259"/>
    </location>
</feature>
<sequence>MLKTINCRDDSLMDDRGMWTSMKKKKRCIVVAQGFYEWLKKNNGKEKMPHFTKRKDGQLMCFAGLWDSVKFEDSDEKLYSYTIITTDSNKQLRFLHDRMPVILDNGSDAIRTWLDPNRTEWSRELQSLLKPYEGELECYPVSKDVGKVGNNSPSFVVPIDSAENKNNIANFFGNQRKAAKAKQGDEATGKTEHYFEDSQAKKVKVEHDVSEARTTSDRVEGSEDNAPLPIPATLSTTPRGIKRERGEEGEEGEEDEEVGDTAAGTTTQKRRRSLTGPASSQSPNKGRPAKSPVTATKKARSATSNGSAAKGRAAKGDGSRKITSFFSK</sequence>
<accession>A0A9P4R4X9</accession>
<evidence type="ECO:0000256" key="2">
    <source>
        <dbReference type="ARBA" id="ARBA00022670"/>
    </source>
</evidence>
<keyword evidence="10" id="KW-1185">Reference proteome</keyword>
<proteinExistence type="inferred from homology"/>
<dbReference type="PANTHER" id="PTHR13604:SF0">
    <property type="entry name" value="ABASIC SITE PROCESSING PROTEIN HMCES"/>
    <property type="match status" value="1"/>
</dbReference>
<gene>
    <name evidence="9" type="ORF">EJ04DRAFT_510590</name>
</gene>
<evidence type="ECO:0000313" key="9">
    <source>
        <dbReference type="EMBL" id="KAF2737021.1"/>
    </source>
</evidence>
<dbReference type="PANTHER" id="PTHR13604">
    <property type="entry name" value="DC12-RELATED"/>
    <property type="match status" value="1"/>
</dbReference>
<keyword evidence="5" id="KW-0190">Covalent protein-DNA linkage</keyword>
<organism evidence="9 10">
    <name type="scientific">Polyplosphaeria fusca</name>
    <dbReference type="NCBI Taxonomy" id="682080"/>
    <lineage>
        <taxon>Eukaryota</taxon>
        <taxon>Fungi</taxon>
        <taxon>Dikarya</taxon>
        <taxon>Ascomycota</taxon>
        <taxon>Pezizomycotina</taxon>
        <taxon>Dothideomycetes</taxon>
        <taxon>Pleosporomycetidae</taxon>
        <taxon>Pleosporales</taxon>
        <taxon>Tetraplosphaeriaceae</taxon>
        <taxon>Polyplosphaeria</taxon>
    </lineage>
</organism>
<reference evidence="9" key="1">
    <citation type="journal article" date="2020" name="Stud. Mycol.">
        <title>101 Dothideomycetes genomes: a test case for predicting lifestyles and emergence of pathogens.</title>
        <authorList>
            <person name="Haridas S."/>
            <person name="Albert R."/>
            <person name="Binder M."/>
            <person name="Bloem J."/>
            <person name="Labutti K."/>
            <person name="Salamov A."/>
            <person name="Andreopoulos B."/>
            <person name="Baker S."/>
            <person name="Barry K."/>
            <person name="Bills G."/>
            <person name="Bluhm B."/>
            <person name="Cannon C."/>
            <person name="Castanera R."/>
            <person name="Culley D."/>
            <person name="Daum C."/>
            <person name="Ezra D."/>
            <person name="Gonzalez J."/>
            <person name="Henrissat B."/>
            <person name="Kuo A."/>
            <person name="Liang C."/>
            <person name="Lipzen A."/>
            <person name="Lutzoni F."/>
            <person name="Magnuson J."/>
            <person name="Mondo S."/>
            <person name="Nolan M."/>
            <person name="Ohm R."/>
            <person name="Pangilinan J."/>
            <person name="Park H.-J."/>
            <person name="Ramirez L."/>
            <person name="Alfaro M."/>
            <person name="Sun H."/>
            <person name="Tritt A."/>
            <person name="Yoshinaga Y."/>
            <person name="Zwiers L.-H."/>
            <person name="Turgeon B."/>
            <person name="Goodwin S."/>
            <person name="Spatafora J."/>
            <person name="Crous P."/>
            <person name="Grigoriev I."/>
        </authorList>
    </citation>
    <scope>NUCLEOTIDE SEQUENCE</scope>
    <source>
        <strain evidence="9">CBS 125425</strain>
    </source>
</reference>
<dbReference type="GO" id="GO:0106300">
    <property type="term" value="P:protein-DNA covalent cross-linking repair"/>
    <property type="evidence" value="ECO:0007669"/>
    <property type="project" value="InterPro"/>
</dbReference>
<keyword evidence="7" id="KW-0456">Lyase</keyword>
<feature type="compositionally biased region" description="Basic and acidic residues" evidence="8">
    <location>
        <begin position="182"/>
        <end position="221"/>
    </location>
</feature>
<evidence type="ECO:0000256" key="5">
    <source>
        <dbReference type="ARBA" id="ARBA00023124"/>
    </source>
</evidence>
<evidence type="ECO:0000256" key="6">
    <source>
        <dbReference type="ARBA" id="ARBA00023125"/>
    </source>
</evidence>
<evidence type="ECO:0000256" key="4">
    <source>
        <dbReference type="ARBA" id="ARBA00022801"/>
    </source>
</evidence>
<feature type="region of interest" description="Disordered" evidence="8">
    <location>
        <begin position="182"/>
        <end position="328"/>
    </location>
</feature>
<dbReference type="AlphaFoldDB" id="A0A9P4R4X9"/>
<dbReference type="GO" id="GO:0016829">
    <property type="term" value="F:lyase activity"/>
    <property type="evidence" value="ECO:0007669"/>
    <property type="project" value="UniProtKB-KW"/>
</dbReference>
<dbReference type="GO" id="GO:0008233">
    <property type="term" value="F:peptidase activity"/>
    <property type="evidence" value="ECO:0007669"/>
    <property type="project" value="UniProtKB-KW"/>
</dbReference>
<protein>
    <submittedName>
        <fullName evidence="9">DUF159-domain-containing protein</fullName>
    </submittedName>
</protein>
<evidence type="ECO:0000313" key="10">
    <source>
        <dbReference type="Proteomes" id="UP000799444"/>
    </source>
</evidence>
<dbReference type="InterPro" id="IPR036590">
    <property type="entry name" value="SRAP-like"/>
</dbReference>
<dbReference type="Gene3D" id="3.90.1680.10">
    <property type="entry name" value="SOS response associated peptidase-like"/>
    <property type="match status" value="1"/>
</dbReference>
<dbReference type="SUPFAM" id="SSF143081">
    <property type="entry name" value="BB1717-like"/>
    <property type="match status" value="1"/>
</dbReference>